<proteinExistence type="predicted"/>
<gene>
    <name evidence="3" type="ORF">FDP41_002551</name>
</gene>
<dbReference type="VEuPathDB" id="AmoebaDB:NfTy_040860"/>
<evidence type="ECO:0000256" key="1">
    <source>
        <dbReference type="SAM" id="MobiDB-lite"/>
    </source>
</evidence>
<evidence type="ECO:0000313" key="4">
    <source>
        <dbReference type="Proteomes" id="UP000444721"/>
    </source>
</evidence>
<sequence>MSSLSQQRVASCALPSPLLSELNHDQPLSRLRPVPENELRDFSFPWLPMGCKSYESFHWLTKRKRTTTFSFQPNTTTLQLEEEKTHESSEPSSSSCCSDEKISEPHLNMKQEEEACNNSTTTTTITRTIIATTPFTHFSMFYDHLKGSKIALAIPDLEGCWNGGVLIHCHGHRAKGIPLQADLTEENMPFAFRELLREGWMVAMTSYRREGIVLKEAIQDVNSLRDYIEEKCGNIECCLLEGRSMGGAIVTYLSEMYGEKYDGAVCIGAALRVDQRNEELPHLSFSYRPQFPILTKQYLTNVSELGEPSNYIEKVKQLSDSEVNMMRHKGLFQNDHEIVVPALWTVHREGHNLVSELERFSALSSLIQWVKYKSNITMKTNDSCTTPAQIPPSQVEFCISSPPNSTNHAHGAWGNVKQLFIYGSFAINFTSEDFEKLGIAEGKYFTFHILTKTHGMKTVSACYGSFPFIKQATDLEWIAFVSPVDNYMVLHVNTYTFSNEASKLGIAPGDSVFVEQYKTLPPRRKNY</sequence>
<dbReference type="RefSeq" id="XP_044563444.1">
    <property type="nucleotide sequence ID" value="XM_044705758.1"/>
</dbReference>
<dbReference type="VEuPathDB" id="AmoebaDB:FDP41_002551"/>
<evidence type="ECO:0000313" key="3">
    <source>
        <dbReference type="EMBL" id="KAF0978731.1"/>
    </source>
</evidence>
<dbReference type="Gene3D" id="3.40.50.1820">
    <property type="entry name" value="alpha/beta hydrolase"/>
    <property type="match status" value="1"/>
</dbReference>
<accession>A0A6A5BWA4</accession>
<feature type="region of interest" description="Disordered" evidence="1">
    <location>
        <begin position="74"/>
        <end position="102"/>
    </location>
</feature>
<dbReference type="Pfam" id="PF12146">
    <property type="entry name" value="Hydrolase_4"/>
    <property type="match status" value="1"/>
</dbReference>
<dbReference type="GeneID" id="68109769"/>
<dbReference type="Proteomes" id="UP000444721">
    <property type="component" value="Unassembled WGS sequence"/>
</dbReference>
<dbReference type="AlphaFoldDB" id="A0A6A5BWA4"/>
<comment type="caution">
    <text evidence="3">The sequence shown here is derived from an EMBL/GenBank/DDBJ whole genome shotgun (WGS) entry which is preliminary data.</text>
</comment>
<dbReference type="OrthoDB" id="408373at2759"/>
<dbReference type="InterPro" id="IPR022742">
    <property type="entry name" value="Hydrolase_4"/>
</dbReference>
<protein>
    <recommendedName>
        <fullName evidence="2">Serine aminopeptidase S33 domain-containing protein</fullName>
    </recommendedName>
</protein>
<organism evidence="3 4">
    <name type="scientific">Naegleria fowleri</name>
    <name type="common">Brain eating amoeba</name>
    <dbReference type="NCBI Taxonomy" id="5763"/>
    <lineage>
        <taxon>Eukaryota</taxon>
        <taxon>Discoba</taxon>
        <taxon>Heterolobosea</taxon>
        <taxon>Tetramitia</taxon>
        <taxon>Eutetramitia</taxon>
        <taxon>Vahlkampfiidae</taxon>
        <taxon>Naegleria</taxon>
    </lineage>
</organism>
<keyword evidence="4" id="KW-1185">Reference proteome</keyword>
<evidence type="ECO:0000259" key="2">
    <source>
        <dbReference type="Pfam" id="PF12146"/>
    </source>
</evidence>
<dbReference type="InterPro" id="IPR029058">
    <property type="entry name" value="AB_hydrolase_fold"/>
</dbReference>
<name>A0A6A5BWA4_NAEFO</name>
<reference evidence="3 4" key="1">
    <citation type="journal article" date="2019" name="Sci. Rep.">
        <title>Nanopore sequencing improves the draft genome of the human pathogenic amoeba Naegleria fowleri.</title>
        <authorList>
            <person name="Liechti N."/>
            <person name="Schurch N."/>
            <person name="Bruggmann R."/>
            <person name="Wittwer M."/>
        </authorList>
    </citation>
    <scope>NUCLEOTIDE SEQUENCE [LARGE SCALE GENOMIC DNA]</scope>
    <source>
        <strain evidence="3 4">ATCC 30894</strain>
    </source>
</reference>
<dbReference type="VEuPathDB" id="AmoebaDB:NF0112540"/>
<feature type="domain" description="Serine aminopeptidase S33" evidence="2">
    <location>
        <begin position="215"/>
        <end position="283"/>
    </location>
</feature>
<dbReference type="SUPFAM" id="SSF53474">
    <property type="entry name" value="alpha/beta-Hydrolases"/>
    <property type="match status" value="1"/>
</dbReference>
<dbReference type="EMBL" id="VFQX01000029">
    <property type="protein sequence ID" value="KAF0978731.1"/>
    <property type="molecule type" value="Genomic_DNA"/>
</dbReference>